<sequence length="92" mass="10751">MKRHPTEIESEEEHEYADEKTSRSSLAWKGLHCWQGRESLKNSAPDQMLCEGKRRGMEKQGESEEFQTLFGHFFEEPTQGDYYGSPSEDVYD</sequence>
<name>A0AAD4QTQ3_9BILA</name>
<evidence type="ECO:0000256" key="1">
    <source>
        <dbReference type="SAM" id="MobiDB-lite"/>
    </source>
</evidence>
<dbReference type="EMBL" id="JAKKPZ010000159">
    <property type="protein sequence ID" value="KAI1700020.1"/>
    <property type="molecule type" value="Genomic_DNA"/>
</dbReference>
<evidence type="ECO:0000313" key="3">
    <source>
        <dbReference type="Proteomes" id="UP001201812"/>
    </source>
</evidence>
<gene>
    <name evidence="2" type="ORF">DdX_16959</name>
</gene>
<protein>
    <submittedName>
        <fullName evidence="2">Uncharacterized protein</fullName>
    </submittedName>
</protein>
<feature type="region of interest" description="Disordered" evidence="1">
    <location>
        <begin position="1"/>
        <end position="24"/>
    </location>
</feature>
<comment type="caution">
    <text evidence="2">The sequence shown here is derived from an EMBL/GenBank/DDBJ whole genome shotgun (WGS) entry which is preliminary data.</text>
</comment>
<accession>A0AAD4QTQ3</accession>
<proteinExistence type="predicted"/>
<dbReference type="AlphaFoldDB" id="A0AAD4QTQ3"/>
<reference evidence="2" key="1">
    <citation type="submission" date="2022-01" db="EMBL/GenBank/DDBJ databases">
        <title>Genome Sequence Resource for Two Populations of Ditylenchus destructor, the Migratory Endoparasitic Phytonematode.</title>
        <authorList>
            <person name="Zhang H."/>
            <person name="Lin R."/>
            <person name="Xie B."/>
        </authorList>
    </citation>
    <scope>NUCLEOTIDE SEQUENCE</scope>
    <source>
        <strain evidence="2">BazhouSP</strain>
    </source>
</reference>
<keyword evidence="3" id="KW-1185">Reference proteome</keyword>
<evidence type="ECO:0000313" key="2">
    <source>
        <dbReference type="EMBL" id="KAI1700020.1"/>
    </source>
</evidence>
<organism evidence="2 3">
    <name type="scientific">Ditylenchus destructor</name>
    <dbReference type="NCBI Taxonomy" id="166010"/>
    <lineage>
        <taxon>Eukaryota</taxon>
        <taxon>Metazoa</taxon>
        <taxon>Ecdysozoa</taxon>
        <taxon>Nematoda</taxon>
        <taxon>Chromadorea</taxon>
        <taxon>Rhabditida</taxon>
        <taxon>Tylenchina</taxon>
        <taxon>Tylenchomorpha</taxon>
        <taxon>Sphaerularioidea</taxon>
        <taxon>Anguinidae</taxon>
        <taxon>Anguininae</taxon>
        <taxon>Ditylenchus</taxon>
    </lineage>
</organism>
<dbReference type="Proteomes" id="UP001201812">
    <property type="component" value="Unassembled WGS sequence"/>
</dbReference>